<evidence type="ECO:0000256" key="7">
    <source>
        <dbReference type="ARBA" id="ARBA00023242"/>
    </source>
</evidence>
<dbReference type="InterPro" id="IPR026258">
    <property type="entry name" value="SRP68"/>
</dbReference>
<dbReference type="STRING" id="869250.J4C475"/>
<evidence type="ECO:0000313" key="12">
    <source>
        <dbReference type="Proteomes" id="UP000003786"/>
    </source>
</evidence>
<proteinExistence type="inferred from homology"/>
<dbReference type="AlphaFoldDB" id="J4C475"/>
<dbReference type="GO" id="GO:0008312">
    <property type="term" value="F:7S RNA binding"/>
    <property type="evidence" value="ECO:0007669"/>
    <property type="project" value="InterPro"/>
</dbReference>
<reference evidence="11 12" key="1">
    <citation type="journal article" date="2012" name="MBio">
        <title>Comparative genome analysis of three eukaryotic parasites with differing abilities to transform leukocytes reveals key mediators of Theileria-induced leukocyte transformation.</title>
        <authorList>
            <person name="Hayashida K."/>
            <person name="Hara Y."/>
            <person name="Abe T."/>
            <person name="Yamasaki C."/>
            <person name="Toyoda A."/>
            <person name="Kosuge T."/>
            <person name="Suzuki Y."/>
            <person name="Sato Y."/>
            <person name="Kawashima S."/>
            <person name="Katayama T."/>
            <person name="Wakaguri H."/>
            <person name="Inoue N."/>
            <person name="Homma K."/>
            <person name="Tada-Umezaki M."/>
            <person name="Yagi Y."/>
            <person name="Fujii Y."/>
            <person name="Habara T."/>
            <person name="Kanehisa M."/>
            <person name="Watanabe H."/>
            <person name="Ito K."/>
            <person name="Gojobori T."/>
            <person name="Sugawara H."/>
            <person name="Imanishi T."/>
            <person name="Weir W."/>
            <person name="Gardner M."/>
            <person name="Pain A."/>
            <person name="Shiels B."/>
            <person name="Hattori M."/>
            <person name="Nene V."/>
            <person name="Sugimoto C."/>
        </authorList>
    </citation>
    <scope>NUCLEOTIDE SEQUENCE [LARGE SCALE GENOMIC DNA]</scope>
    <source>
        <strain evidence="11 12">Shintoku</strain>
    </source>
</reference>
<dbReference type="OrthoDB" id="10255118at2759"/>
<dbReference type="GO" id="GO:0006614">
    <property type="term" value="P:SRP-dependent cotranslational protein targeting to membrane"/>
    <property type="evidence" value="ECO:0007669"/>
    <property type="project" value="InterPro"/>
</dbReference>
<dbReference type="OMA" id="LEPLPCK"/>
<evidence type="ECO:0000256" key="5">
    <source>
        <dbReference type="ARBA" id="ARBA00022884"/>
    </source>
</evidence>
<evidence type="ECO:0000256" key="1">
    <source>
        <dbReference type="ARBA" id="ARBA00004496"/>
    </source>
</evidence>
<evidence type="ECO:0000256" key="4">
    <source>
        <dbReference type="ARBA" id="ARBA00022490"/>
    </source>
</evidence>
<name>J4C475_THEOR</name>
<dbReference type="PANTHER" id="PTHR12860:SF0">
    <property type="entry name" value="SIGNAL RECOGNITION PARTICLE SUBUNIT SRP68"/>
    <property type="match status" value="1"/>
</dbReference>
<dbReference type="Pfam" id="PF16969">
    <property type="entry name" value="SRP68"/>
    <property type="match status" value="1"/>
</dbReference>
<keyword evidence="12" id="KW-1185">Reference proteome</keyword>
<evidence type="ECO:0000256" key="10">
    <source>
        <dbReference type="SAM" id="MobiDB-lite"/>
    </source>
</evidence>
<sequence length="594" mass="68610">MSSSLNSPKSTSPVSQGNVTPTNENEGLTVELSFPVLDYVNEIRFKHGIKLEEYKRYHNFCSRKLHNLRKQLKPLPTKSNKYVHEEFPVPLNDKRYVRVLYKVICRYLEILTVRCERSWSHGMDLKSKCETSTMNNSRGRHYYMRKFGKAYRLSVLLLEYSQKYGNNRTVNNAKVYKNFMEGVLRYEQEKFEEAHQCLSAYSSVMEQKLRATSGQKASEGYNSQLSQLNAMVKMCSFHMKVIGKKIATTQKSQHEDSNAQLIMVRKTEENNYVVHCRGVEVPLESQLLPQKVMDALDSIDKLHLTEELLSSLSGAEDLPRRLSEEVTSKFTKQELLNNYDEVTSLFNGCSEDVYSELMSNMENQEQVRKLEDSLRIMKSLLEVEKHLVLLTLTLNELLCEVGHEPLPNSSEGMRYANILKQHLASLIEDATFGTNFLAPNEVVRTVNALLLSVHSFRNGDLKEGMALAHWSNSRSTMNLEAPERQRNRLLWRCIVSFGNLQSMCSLVSNRYYQRLFALFARERERESAEANEDEAVMDIFNIEKKLVFCRPLLFDLAFIYYEPPDLHTGTRFKGKLEDSQDALGVRNILSSLWN</sequence>
<evidence type="ECO:0000256" key="8">
    <source>
        <dbReference type="ARBA" id="ARBA00023274"/>
    </source>
</evidence>
<evidence type="ECO:0000256" key="9">
    <source>
        <dbReference type="ARBA" id="ARBA00029498"/>
    </source>
</evidence>
<dbReference type="InterPro" id="IPR038253">
    <property type="entry name" value="SRP68_N_sf"/>
</dbReference>
<evidence type="ECO:0000256" key="6">
    <source>
        <dbReference type="ARBA" id="ARBA00023135"/>
    </source>
</evidence>
<dbReference type="GO" id="GO:0005730">
    <property type="term" value="C:nucleolus"/>
    <property type="evidence" value="ECO:0007669"/>
    <property type="project" value="UniProtKB-SubCell"/>
</dbReference>
<gene>
    <name evidence="11" type="ORF">TOT_040000077</name>
</gene>
<evidence type="ECO:0000256" key="3">
    <source>
        <dbReference type="ARBA" id="ARBA00009352"/>
    </source>
</evidence>
<evidence type="ECO:0000313" key="11">
    <source>
        <dbReference type="EMBL" id="BAM41696.1"/>
    </source>
</evidence>
<dbReference type="GeneID" id="20716179"/>
<keyword evidence="6" id="KW-0733">Signal recognition particle</keyword>
<keyword evidence="7" id="KW-0539">Nucleus</keyword>
<keyword evidence="4" id="KW-0963">Cytoplasm</keyword>
<evidence type="ECO:0000256" key="2">
    <source>
        <dbReference type="ARBA" id="ARBA00004604"/>
    </source>
</evidence>
<protein>
    <recommendedName>
        <fullName evidence="9">Signal recognition particle subunit SRP68</fullName>
    </recommendedName>
</protein>
<organism evidence="11 12">
    <name type="scientific">Theileria orientalis strain Shintoku</name>
    <dbReference type="NCBI Taxonomy" id="869250"/>
    <lineage>
        <taxon>Eukaryota</taxon>
        <taxon>Sar</taxon>
        <taxon>Alveolata</taxon>
        <taxon>Apicomplexa</taxon>
        <taxon>Aconoidasida</taxon>
        <taxon>Piroplasmida</taxon>
        <taxon>Theileriidae</taxon>
        <taxon>Theileria</taxon>
    </lineage>
</organism>
<keyword evidence="5" id="KW-0694">RNA-binding</keyword>
<dbReference type="CDD" id="cd15481">
    <property type="entry name" value="SRP68-RBD"/>
    <property type="match status" value="1"/>
</dbReference>
<feature type="region of interest" description="Disordered" evidence="10">
    <location>
        <begin position="1"/>
        <end position="24"/>
    </location>
</feature>
<dbReference type="GO" id="GO:0030942">
    <property type="term" value="F:endoplasmic reticulum signal peptide binding"/>
    <property type="evidence" value="ECO:0007669"/>
    <property type="project" value="InterPro"/>
</dbReference>
<accession>J4C475</accession>
<dbReference type="GO" id="GO:0005786">
    <property type="term" value="C:signal recognition particle, endoplasmic reticulum targeting"/>
    <property type="evidence" value="ECO:0007669"/>
    <property type="project" value="UniProtKB-KW"/>
</dbReference>
<dbReference type="GO" id="GO:0005047">
    <property type="term" value="F:signal recognition particle binding"/>
    <property type="evidence" value="ECO:0007669"/>
    <property type="project" value="InterPro"/>
</dbReference>
<comment type="subcellular location">
    <subcellularLocation>
        <location evidence="1">Cytoplasm</location>
    </subcellularLocation>
    <subcellularLocation>
        <location evidence="2">Nucleus</location>
        <location evidence="2">Nucleolus</location>
    </subcellularLocation>
</comment>
<dbReference type="eggNOG" id="KOG2460">
    <property type="taxonomic scope" value="Eukaryota"/>
</dbReference>
<dbReference type="KEGG" id="tot:TOT_040000077"/>
<keyword evidence="8" id="KW-0687">Ribonucleoprotein</keyword>
<dbReference type="VEuPathDB" id="PiroplasmaDB:TOT_040000077"/>
<dbReference type="EMBL" id="AP011949">
    <property type="protein sequence ID" value="BAM41696.1"/>
    <property type="molecule type" value="Genomic_DNA"/>
</dbReference>
<dbReference type="Proteomes" id="UP000003786">
    <property type="component" value="Chromosome 4"/>
</dbReference>
<dbReference type="InterPro" id="IPR034652">
    <property type="entry name" value="SRP68-RBD"/>
</dbReference>
<dbReference type="PANTHER" id="PTHR12860">
    <property type="entry name" value="SIGNAL RECOGNITION PARTICLE 68 KDA PROTEIN"/>
    <property type="match status" value="1"/>
</dbReference>
<comment type="similarity">
    <text evidence="3">Belongs to the SRP68 family.</text>
</comment>
<feature type="compositionally biased region" description="Low complexity" evidence="10">
    <location>
        <begin position="1"/>
        <end position="15"/>
    </location>
</feature>
<dbReference type="Gene3D" id="1.10.3450.40">
    <property type="entry name" value="Signal recognition particle, SRP68 subunit, RNA-binding domain"/>
    <property type="match status" value="1"/>
</dbReference>
<dbReference type="RefSeq" id="XP_009691997.1">
    <property type="nucleotide sequence ID" value="XM_009693702.1"/>
</dbReference>